<feature type="compositionally biased region" description="Polar residues" evidence="1">
    <location>
        <begin position="83"/>
        <end position="95"/>
    </location>
</feature>
<keyword evidence="3" id="KW-1185">Reference proteome</keyword>
<proteinExistence type="predicted"/>
<accession>A0A4Z2GGS2</accession>
<protein>
    <submittedName>
        <fullName evidence="2">Uncharacterized protein</fullName>
    </submittedName>
</protein>
<dbReference type="Proteomes" id="UP000314294">
    <property type="component" value="Unassembled WGS sequence"/>
</dbReference>
<gene>
    <name evidence="2" type="ORF">EYF80_037127</name>
</gene>
<comment type="caution">
    <text evidence="2">The sequence shown here is derived from an EMBL/GenBank/DDBJ whole genome shotgun (WGS) entry which is preliminary data.</text>
</comment>
<dbReference type="EMBL" id="SRLO01000539">
    <property type="protein sequence ID" value="TNN52676.1"/>
    <property type="molecule type" value="Genomic_DNA"/>
</dbReference>
<feature type="region of interest" description="Disordered" evidence="1">
    <location>
        <begin position="65"/>
        <end position="95"/>
    </location>
</feature>
<organism evidence="2 3">
    <name type="scientific">Liparis tanakae</name>
    <name type="common">Tanaka's snailfish</name>
    <dbReference type="NCBI Taxonomy" id="230148"/>
    <lineage>
        <taxon>Eukaryota</taxon>
        <taxon>Metazoa</taxon>
        <taxon>Chordata</taxon>
        <taxon>Craniata</taxon>
        <taxon>Vertebrata</taxon>
        <taxon>Euteleostomi</taxon>
        <taxon>Actinopterygii</taxon>
        <taxon>Neopterygii</taxon>
        <taxon>Teleostei</taxon>
        <taxon>Neoteleostei</taxon>
        <taxon>Acanthomorphata</taxon>
        <taxon>Eupercaria</taxon>
        <taxon>Perciformes</taxon>
        <taxon>Cottioidei</taxon>
        <taxon>Cottales</taxon>
        <taxon>Liparidae</taxon>
        <taxon>Liparis</taxon>
    </lineage>
</organism>
<name>A0A4Z2GGS2_9TELE</name>
<sequence>MIAVKAIRLLSVATTEKKINSGHKPNTGKYESRRPGAVDALCSDGAFVQNERVFKKTLCLHTERSKTPPKKRINLHSAKSEKSSAGLSLSPLIND</sequence>
<dbReference type="AlphaFoldDB" id="A0A4Z2GGS2"/>
<evidence type="ECO:0000256" key="1">
    <source>
        <dbReference type="SAM" id="MobiDB-lite"/>
    </source>
</evidence>
<evidence type="ECO:0000313" key="3">
    <source>
        <dbReference type="Proteomes" id="UP000314294"/>
    </source>
</evidence>
<evidence type="ECO:0000313" key="2">
    <source>
        <dbReference type="EMBL" id="TNN52676.1"/>
    </source>
</evidence>
<reference evidence="2 3" key="1">
    <citation type="submission" date="2019-03" db="EMBL/GenBank/DDBJ databases">
        <title>First draft genome of Liparis tanakae, snailfish: a comprehensive survey of snailfish specific genes.</title>
        <authorList>
            <person name="Kim W."/>
            <person name="Song I."/>
            <person name="Jeong J.-H."/>
            <person name="Kim D."/>
            <person name="Kim S."/>
            <person name="Ryu S."/>
            <person name="Song J.Y."/>
            <person name="Lee S.K."/>
        </authorList>
    </citation>
    <scope>NUCLEOTIDE SEQUENCE [LARGE SCALE GENOMIC DNA]</scope>
    <source>
        <tissue evidence="2">Muscle</tissue>
    </source>
</reference>